<feature type="non-terminal residue" evidence="1">
    <location>
        <position position="40"/>
    </location>
</feature>
<reference evidence="1" key="1">
    <citation type="submission" date="2021-06" db="EMBL/GenBank/DDBJ databases">
        <authorList>
            <person name="Kallberg Y."/>
            <person name="Tangrot J."/>
            <person name="Rosling A."/>
        </authorList>
    </citation>
    <scope>NUCLEOTIDE SEQUENCE</scope>
    <source>
        <strain evidence="1">87-6 pot B 2015</strain>
    </source>
</reference>
<proteinExistence type="predicted"/>
<comment type="caution">
    <text evidence="1">The sequence shown here is derived from an EMBL/GenBank/DDBJ whole genome shotgun (WGS) entry which is preliminary data.</text>
</comment>
<accession>A0A9N9IUA9</accession>
<sequence>VVIFRKGYPYLSIRQVVVIFEEDYSIYRSCQEVLIFKFDT</sequence>
<protein>
    <submittedName>
        <fullName evidence="1">10823_t:CDS:1</fullName>
    </submittedName>
</protein>
<gene>
    <name evidence="1" type="ORF">FMOSSE_LOCUS16605</name>
</gene>
<dbReference type="EMBL" id="CAJVPP010024715">
    <property type="protein sequence ID" value="CAG8750141.1"/>
    <property type="molecule type" value="Genomic_DNA"/>
</dbReference>
<dbReference type="Proteomes" id="UP000789375">
    <property type="component" value="Unassembled WGS sequence"/>
</dbReference>
<dbReference type="AlphaFoldDB" id="A0A9N9IUA9"/>
<feature type="non-terminal residue" evidence="1">
    <location>
        <position position="1"/>
    </location>
</feature>
<keyword evidence="2" id="KW-1185">Reference proteome</keyword>
<evidence type="ECO:0000313" key="1">
    <source>
        <dbReference type="EMBL" id="CAG8750141.1"/>
    </source>
</evidence>
<name>A0A9N9IUA9_FUNMO</name>
<organism evidence="1 2">
    <name type="scientific">Funneliformis mosseae</name>
    <name type="common">Endomycorrhizal fungus</name>
    <name type="synonym">Glomus mosseae</name>
    <dbReference type="NCBI Taxonomy" id="27381"/>
    <lineage>
        <taxon>Eukaryota</taxon>
        <taxon>Fungi</taxon>
        <taxon>Fungi incertae sedis</taxon>
        <taxon>Mucoromycota</taxon>
        <taxon>Glomeromycotina</taxon>
        <taxon>Glomeromycetes</taxon>
        <taxon>Glomerales</taxon>
        <taxon>Glomeraceae</taxon>
        <taxon>Funneliformis</taxon>
    </lineage>
</organism>
<evidence type="ECO:0000313" key="2">
    <source>
        <dbReference type="Proteomes" id="UP000789375"/>
    </source>
</evidence>